<keyword evidence="1" id="KW-0479">Metal-binding</keyword>
<dbReference type="PROSITE" id="PS50103">
    <property type="entry name" value="ZF_C3H1"/>
    <property type="match status" value="1"/>
</dbReference>
<dbReference type="InParanoid" id="J0D677"/>
<dbReference type="OrthoDB" id="1431934at2759"/>
<dbReference type="Proteomes" id="UP000006514">
    <property type="component" value="Unassembled WGS sequence"/>
</dbReference>
<proteinExistence type="predicted"/>
<gene>
    <name evidence="4" type="ORF">AURDEDRAFT_131213</name>
</gene>
<feature type="region of interest" description="Disordered" evidence="2">
    <location>
        <begin position="95"/>
        <end position="116"/>
    </location>
</feature>
<evidence type="ECO:0000256" key="1">
    <source>
        <dbReference type="PROSITE-ProRule" id="PRU00723"/>
    </source>
</evidence>
<keyword evidence="1" id="KW-0862">Zinc</keyword>
<dbReference type="CDD" id="cd00590">
    <property type="entry name" value="RRM_SF"/>
    <property type="match status" value="1"/>
</dbReference>
<dbReference type="OMA" id="ATIYYRE"/>
<feature type="domain" description="C3H1-type" evidence="3">
    <location>
        <begin position="115"/>
        <end position="142"/>
    </location>
</feature>
<keyword evidence="1" id="KW-0863">Zinc-finger</keyword>
<feature type="zinc finger region" description="C3H1-type" evidence="1">
    <location>
        <begin position="115"/>
        <end position="142"/>
    </location>
</feature>
<dbReference type="GO" id="GO:0003676">
    <property type="term" value="F:nucleic acid binding"/>
    <property type="evidence" value="ECO:0007669"/>
    <property type="project" value="InterPro"/>
</dbReference>
<organism evidence="4 5">
    <name type="scientific">Auricularia subglabra (strain TFB-10046 / SS5)</name>
    <name type="common">White-rot fungus</name>
    <name type="synonym">Auricularia delicata (strain TFB10046)</name>
    <dbReference type="NCBI Taxonomy" id="717982"/>
    <lineage>
        <taxon>Eukaryota</taxon>
        <taxon>Fungi</taxon>
        <taxon>Dikarya</taxon>
        <taxon>Basidiomycota</taxon>
        <taxon>Agaricomycotina</taxon>
        <taxon>Agaricomycetes</taxon>
        <taxon>Auriculariales</taxon>
        <taxon>Auriculariaceae</taxon>
        <taxon>Auricularia</taxon>
    </lineage>
</organism>
<dbReference type="KEGG" id="adl:AURDEDRAFT_131213"/>
<name>J0D677_AURST</name>
<evidence type="ECO:0000313" key="4">
    <source>
        <dbReference type="EMBL" id="EJD34357.1"/>
    </source>
</evidence>
<accession>J0D677</accession>
<dbReference type="AlphaFoldDB" id="J0D677"/>
<dbReference type="SUPFAM" id="SSF54928">
    <property type="entry name" value="RNA-binding domain, RBD"/>
    <property type="match status" value="1"/>
</dbReference>
<reference evidence="5" key="1">
    <citation type="journal article" date="2012" name="Science">
        <title>The Paleozoic origin of enzymatic lignin decomposition reconstructed from 31 fungal genomes.</title>
        <authorList>
            <person name="Floudas D."/>
            <person name="Binder M."/>
            <person name="Riley R."/>
            <person name="Barry K."/>
            <person name="Blanchette R.A."/>
            <person name="Henrissat B."/>
            <person name="Martinez A.T."/>
            <person name="Otillar R."/>
            <person name="Spatafora J.W."/>
            <person name="Yadav J.S."/>
            <person name="Aerts A."/>
            <person name="Benoit I."/>
            <person name="Boyd A."/>
            <person name="Carlson A."/>
            <person name="Copeland A."/>
            <person name="Coutinho P.M."/>
            <person name="de Vries R.P."/>
            <person name="Ferreira P."/>
            <person name="Findley K."/>
            <person name="Foster B."/>
            <person name="Gaskell J."/>
            <person name="Glotzer D."/>
            <person name="Gorecki P."/>
            <person name="Heitman J."/>
            <person name="Hesse C."/>
            <person name="Hori C."/>
            <person name="Igarashi K."/>
            <person name="Jurgens J.A."/>
            <person name="Kallen N."/>
            <person name="Kersten P."/>
            <person name="Kohler A."/>
            <person name="Kuees U."/>
            <person name="Kumar T.K.A."/>
            <person name="Kuo A."/>
            <person name="LaButti K."/>
            <person name="Larrondo L.F."/>
            <person name="Lindquist E."/>
            <person name="Ling A."/>
            <person name="Lombard V."/>
            <person name="Lucas S."/>
            <person name="Lundell T."/>
            <person name="Martin R."/>
            <person name="McLaughlin D.J."/>
            <person name="Morgenstern I."/>
            <person name="Morin E."/>
            <person name="Murat C."/>
            <person name="Nagy L.G."/>
            <person name="Nolan M."/>
            <person name="Ohm R.A."/>
            <person name="Patyshakuliyeva A."/>
            <person name="Rokas A."/>
            <person name="Ruiz-Duenas F.J."/>
            <person name="Sabat G."/>
            <person name="Salamov A."/>
            <person name="Samejima M."/>
            <person name="Schmutz J."/>
            <person name="Slot J.C."/>
            <person name="St John F."/>
            <person name="Stenlid J."/>
            <person name="Sun H."/>
            <person name="Sun S."/>
            <person name="Syed K."/>
            <person name="Tsang A."/>
            <person name="Wiebenga A."/>
            <person name="Young D."/>
            <person name="Pisabarro A."/>
            <person name="Eastwood D.C."/>
            <person name="Martin F."/>
            <person name="Cullen D."/>
            <person name="Grigoriev I.V."/>
            <person name="Hibbett D.S."/>
        </authorList>
    </citation>
    <scope>NUCLEOTIDE SEQUENCE [LARGE SCALE GENOMIC DNA]</scope>
    <source>
        <strain evidence="5">TFB10046</strain>
    </source>
</reference>
<evidence type="ECO:0000256" key="2">
    <source>
        <dbReference type="SAM" id="MobiDB-lite"/>
    </source>
</evidence>
<evidence type="ECO:0000313" key="5">
    <source>
        <dbReference type="Proteomes" id="UP000006514"/>
    </source>
</evidence>
<evidence type="ECO:0000259" key="3">
    <source>
        <dbReference type="PROSITE" id="PS50103"/>
    </source>
</evidence>
<dbReference type="EMBL" id="JH687958">
    <property type="protein sequence ID" value="EJD34357.1"/>
    <property type="molecule type" value="Genomic_DNA"/>
</dbReference>
<dbReference type="GO" id="GO:0008270">
    <property type="term" value="F:zinc ion binding"/>
    <property type="evidence" value="ECO:0007669"/>
    <property type="project" value="UniProtKB-KW"/>
</dbReference>
<keyword evidence="5" id="KW-1185">Reference proteome</keyword>
<dbReference type="InterPro" id="IPR000571">
    <property type="entry name" value="Znf_CCCH"/>
</dbReference>
<protein>
    <recommendedName>
        <fullName evidence="3">C3H1-type domain-containing protein</fullName>
    </recommendedName>
</protein>
<dbReference type="InterPro" id="IPR035979">
    <property type="entry name" value="RBD_domain_sf"/>
</dbReference>
<sequence length="614" mass="67063">MLEILRTLWYMRLNCQARDGTAFLHTYRVRATIYYRESNQFPVRFELSIEYLVHLAHRTLQADSPARYSDLDLDLLMPGPRSQSGRLYSSARTELTKPVPHPNPHQSSVEHPASPPPSPACRFFALSKCKKGVDCPFRHDASPTTPELSIPGLQPPRLASPTLRVSPHSPPVTVRPKGFGSLRCQLRDSIAVEYGPGFDILNLALLGDPATVTLTGLPSGTSAKQLWRALRAHGSPLTIEILQTPDDCHSAVLSYSNNASAKKGATVLGSLLRGAQATVTSPPGTLFGPFSLCTTMIKLVWNAPTQSAVLAYDDSESAHLHAAALTGRVFDGRRLSAYYCDEHIKPSVVVPDLPLSIPAEDLRAVAQAKSIKFETPSYRVSDAHAQLDLLLRQFGTLESFVISKYAPGDGKLRAVATFSQPEHVDAAIAALHGKRQLCVGASRVWFHRLLAIDYVIPVPHYAVISPQIHDLRGDSMAFSSLRVFEPSGRPRNGSVTLSIRTDDIALFAQLKVAVEKLMRGRVLRDAQGRNVWDSHFFVSGSGQSLALSLNALGKVFVVCDAMARRVRVCGSNSDIQSASEHLLDVYNEYSGRVAARTDWNPSPYLVGIGTVPLA</sequence>